<dbReference type="SMART" id="SM00164">
    <property type="entry name" value="TBC"/>
    <property type="match status" value="1"/>
</dbReference>
<proteinExistence type="predicted"/>
<reference evidence="3 4" key="1">
    <citation type="submission" date="2020-09" db="EMBL/GenBank/DDBJ databases">
        <title>De no assembly of potato wild relative species, Solanum commersonii.</title>
        <authorList>
            <person name="Cho K."/>
        </authorList>
    </citation>
    <scope>NUCLEOTIDE SEQUENCE [LARGE SCALE GENOMIC DNA]</scope>
    <source>
        <strain evidence="3">LZ3.2</strain>
        <tissue evidence="3">Leaf</tissue>
    </source>
</reference>
<evidence type="ECO:0000259" key="2">
    <source>
        <dbReference type="PROSITE" id="PS50086"/>
    </source>
</evidence>
<dbReference type="Gene3D" id="1.10.8.270">
    <property type="entry name" value="putative rabgap domain of human tbc1 domain family member 14 like domains"/>
    <property type="match status" value="1"/>
</dbReference>
<dbReference type="SUPFAM" id="SSF47923">
    <property type="entry name" value="Ypt/Rab-GAP domain of gyp1p"/>
    <property type="match status" value="2"/>
</dbReference>
<keyword evidence="4" id="KW-1185">Reference proteome</keyword>
<dbReference type="GO" id="GO:0005096">
    <property type="term" value="F:GTPase activator activity"/>
    <property type="evidence" value="ECO:0007669"/>
    <property type="project" value="TreeGrafter"/>
</dbReference>
<gene>
    <name evidence="3" type="ORF">H5410_015546</name>
</gene>
<name>A0A9J5ZUQ5_SOLCO</name>
<sequence>MHSSVGTGSLAYVVGSKVMDMRTSSKDDCRREADVKSSQASDVNTDNLYGYSDFDNNYIDTQHTHQRESSTDSGDLISARGSTDEAALDSFFSVPTLGPYGCRSTELGGEACQSASVNENYFDFPALPVTDLFGKSIKNKKGHRSYGKRNLARRKLKYGEDKMHSFRINNNADLVVEANVSSSNDVSHSLNSEIERVHPTGPDSVSWSGKFQERETEIFTKLRISDAPDTPNMNARTPPRGGFSDERVSEWLWTLHQIGKFSISDQLFPTENLFTWNVNGIEIEFLFWLLVVDVVRTDSHLEFYEDRKNLARMSDILAVYAWVDPATGYCQGMSDLLSPFVVLFEDNADAFWCFEMLLRRMRENFQMEGPTGVMKQLQALWHIVELTDREMFSHLSSIGAESLHFAFRMLLVLFRRELSFNEVLCMWEMMWAADFDESVAYHLEENCPEILVIQIPKESDAGSGEEIVENNNSDSKDDSPSKHGSGERTVSANNGMKLSLAHPFCGLTRNFWSKSSGMHSVNMVSSTRSTVDELPVFCVAAILIFNDNMLKIRVKRCVRTAIKLRRKYFYKQLIKGRNPAAQNAMWLASEYTSMHYLHARTVKLHVSFTLVGEYNQVVREHKFCCHKVSGKDYVSAILINLSALRCLRGKFKELMRIRSAIQIIFLEKEKNEDFFISLLPDLSSIITSVETVRKYLFILTSVETVKKCVVRYFIWDCSCSLTCNLSVVDRPPISFNAKGLNALQSWLHTKTDS</sequence>
<dbReference type="PANTHER" id="PTHR22957">
    <property type="entry name" value="TBC1 DOMAIN FAMILY MEMBER GTPASE-ACTIVATING PROTEIN"/>
    <property type="match status" value="1"/>
</dbReference>
<dbReference type="AlphaFoldDB" id="A0A9J5ZUQ5"/>
<dbReference type="Proteomes" id="UP000824120">
    <property type="component" value="Chromosome 3"/>
</dbReference>
<dbReference type="Pfam" id="PF00566">
    <property type="entry name" value="RabGAP-TBC"/>
    <property type="match status" value="1"/>
</dbReference>
<protein>
    <recommendedName>
        <fullName evidence="2">Rab-GAP TBC domain-containing protein</fullName>
    </recommendedName>
</protein>
<evidence type="ECO:0000313" key="3">
    <source>
        <dbReference type="EMBL" id="KAG5615722.1"/>
    </source>
</evidence>
<dbReference type="InterPro" id="IPR035969">
    <property type="entry name" value="Rab-GAP_TBC_sf"/>
</dbReference>
<feature type="region of interest" description="Disordered" evidence="1">
    <location>
        <begin position="463"/>
        <end position="490"/>
    </location>
</feature>
<feature type="domain" description="Rab-GAP TBC" evidence="2">
    <location>
        <begin position="241"/>
        <end position="434"/>
    </location>
</feature>
<dbReference type="EMBL" id="JACXVP010000003">
    <property type="protein sequence ID" value="KAG5615722.1"/>
    <property type="molecule type" value="Genomic_DNA"/>
</dbReference>
<accession>A0A9J5ZUQ5</accession>
<evidence type="ECO:0000256" key="1">
    <source>
        <dbReference type="SAM" id="MobiDB-lite"/>
    </source>
</evidence>
<feature type="compositionally biased region" description="Basic and acidic residues" evidence="1">
    <location>
        <begin position="474"/>
        <end position="486"/>
    </location>
</feature>
<evidence type="ECO:0000313" key="4">
    <source>
        <dbReference type="Proteomes" id="UP000824120"/>
    </source>
</evidence>
<dbReference type="FunFam" id="1.10.8.270:FF:000021">
    <property type="entry name" value="Ypt/Rab-GAP domain of gyp1p superfamily protein"/>
    <property type="match status" value="1"/>
</dbReference>
<dbReference type="InterPro" id="IPR000195">
    <property type="entry name" value="Rab-GAP-TBC_dom"/>
</dbReference>
<dbReference type="PANTHER" id="PTHR22957:SF456">
    <property type="entry name" value="YPT_RAB-GAP DOMAIN OF GYP1P SUPERFAMILY PROTEIN"/>
    <property type="match status" value="1"/>
</dbReference>
<dbReference type="OrthoDB" id="10264062at2759"/>
<organism evidence="3 4">
    <name type="scientific">Solanum commersonii</name>
    <name type="common">Commerson's wild potato</name>
    <name type="synonym">Commerson's nightshade</name>
    <dbReference type="NCBI Taxonomy" id="4109"/>
    <lineage>
        <taxon>Eukaryota</taxon>
        <taxon>Viridiplantae</taxon>
        <taxon>Streptophyta</taxon>
        <taxon>Embryophyta</taxon>
        <taxon>Tracheophyta</taxon>
        <taxon>Spermatophyta</taxon>
        <taxon>Magnoliopsida</taxon>
        <taxon>eudicotyledons</taxon>
        <taxon>Gunneridae</taxon>
        <taxon>Pentapetalae</taxon>
        <taxon>asterids</taxon>
        <taxon>lamiids</taxon>
        <taxon>Solanales</taxon>
        <taxon>Solanaceae</taxon>
        <taxon>Solanoideae</taxon>
        <taxon>Solaneae</taxon>
        <taxon>Solanum</taxon>
    </lineage>
</organism>
<dbReference type="PROSITE" id="PS50086">
    <property type="entry name" value="TBC_RABGAP"/>
    <property type="match status" value="1"/>
</dbReference>
<comment type="caution">
    <text evidence="3">The sequence shown here is derived from an EMBL/GenBank/DDBJ whole genome shotgun (WGS) entry which is preliminary data.</text>
</comment>
<dbReference type="Gene3D" id="1.10.472.80">
    <property type="entry name" value="Ypt/Rab-GAP domain of gyp1p, domain 3"/>
    <property type="match status" value="1"/>
</dbReference>